<dbReference type="STRING" id="646529.Desaci_2621"/>
<dbReference type="InterPro" id="IPR029063">
    <property type="entry name" value="SAM-dependent_MTases_sf"/>
</dbReference>
<evidence type="ECO:0000313" key="3">
    <source>
        <dbReference type="Proteomes" id="UP000002892"/>
    </source>
</evidence>
<feature type="domain" description="Methyltransferase" evidence="1">
    <location>
        <begin position="43"/>
        <end position="163"/>
    </location>
</feature>
<dbReference type="GO" id="GO:0008168">
    <property type="term" value="F:methyltransferase activity"/>
    <property type="evidence" value="ECO:0007669"/>
    <property type="project" value="UniProtKB-KW"/>
</dbReference>
<dbReference type="HOGENOM" id="CLU_039068_8_0_9"/>
<evidence type="ECO:0000259" key="1">
    <source>
        <dbReference type="Pfam" id="PF13847"/>
    </source>
</evidence>
<dbReference type="InterPro" id="IPR050447">
    <property type="entry name" value="Erg6_SMT_methyltransf"/>
</dbReference>
<organism evidence="2 3">
    <name type="scientific">Desulfosporosinus acidiphilus (strain DSM 22704 / JCM 16185 / SJ4)</name>
    <dbReference type="NCBI Taxonomy" id="646529"/>
    <lineage>
        <taxon>Bacteria</taxon>
        <taxon>Bacillati</taxon>
        <taxon>Bacillota</taxon>
        <taxon>Clostridia</taxon>
        <taxon>Eubacteriales</taxon>
        <taxon>Desulfitobacteriaceae</taxon>
        <taxon>Desulfosporosinus</taxon>
    </lineage>
</organism>
<dbReference type="PANTHER" id="PTHR44068:SF11">
    <property type="entry name" value="GERANYL DIPHOSPHATE 2-C-METHYLTRANSFERASE"/>
    <property type="match status" value="1"/>
</dbReference>
<gene>
    <name evidence="2" type="ordered locus">Desaci_2621</name>
</gene>
<keyword evidence="3" id="KW-1185">Reference proteome</keyword>
<keyword evidence="2" id="KW-0830">Ubiquinone</keyword>
<dbReference type="EMBL" id="CP003639">
    <property type="protein sequence ID" value="AFM41554.1"/>
    <property type="molecule type" value="Genomic_DNA"/>
</dbReference>
<accession>I4D6Y0</accession>
<sequence length="284" mass="32113">MGNSKRVEDMNYFELIAWLGIGSSHPGGFPATRQNLAALQLKPEDYVLDAGCGSGLTACHVAKTIGCKILGIDINPLMVEKAINRAKKEGVSHLVSFEAADVYQLPYKDNQFDVVIAESITVFLDKVKVYKEFYRVLKPQGRVADLEMALIKDLPQDIKQQLESCFGPGTNPLPFDQWLQSLADAEFEEVTIINPQPMSNSSNLVISELKKDWLLIKDLPMKIKNQPGLYKRLQRNANFMKRNLSYFCFGLIIGRKPEPKPKPKPSINRGFRGWLAKLFRREIK</sequence>
<dbReference type="eggNOG" id="COG2226">
    <property type="taxonomic scope" value="Bacteria"/>
</dbReference>
<evidence type="ECO:0000313" key="2">
    <source>
        <dbReference type="EMBL" id="AFM41554.1"/>
    </source>
</evidence>
<dbReference type="Proteomes" id="UP000002892">
    <property type="component" value="Chromosome"/>
</dbReference>
<proteinExistence type="predicted"/>
<dbReference type="Pfam" id="PF13847">
    <property type="entry name" value="Methyltransf_31"/>
    <property type="match status" value="1"/>
</dbReference>
<dbReference type="SUPFAM" id="SSF53335">
    <property type="entry name" value="S-adenosyl-L-methionine-dependent methyltransferases"/>
    <property type="match status" value="1"/>
</dbReference>
<dbReference type="Gene3D" id="3.40.50.150">
    <property type="entry name" value="Vaccinia Virus protein VP39"/>
    <property type="match status" value="1"/>
</dbReference>
<dbReference type="PANTHER" id="PTHR44068">
    <property type="entry name" value="ZGC:194242"/>
    <property type="match status" value="1"/>
</dbReference>
<dbReference type="GO" id="GO:0032259">
    <property type="term" value="P:methylation"/>
    <property type="evidence" value="ECO:0007669"/>
    <property type="project" value="UniProtKB-KW"/>
</dbReference>
<reference evidence="2 3" key="1">
    <citation type="journal article" date="2012" name="J. Bacteriol.">
        <title>Complete genome sequences of Desulfosporosinus orientis DSM765T, Desulfosporosinus youngiae DSM17734T, Desulfosporosinus meridiei DSM13257T, and Desulfosporosinus acidiphilus DSM22704T.</title>
        <authorList>
            <person name="Pester M."/>
            <person name="Brambilla E."/>
            <person name="Alazard D."/>
            <person name="Rattei T."/>
            <person name="Weinmaier T."/>
            <person name="Han J."/>
            <person name="Lucas S."/>
            <person name="Lapidus A."/>
            <person name="Cheng J.F."/>
            <person name="Goodwin L."/>
            <person name="Pitluck S."/>
            <person name="Peters L."/>
            <person name="Ovchinnikova G."/>
            <person name="Teshima H."/>
            <person name="Detter J.C."/>
            <person name="Han C.S."/>
            <person name="Tapia R."/>
            <person name="Land M.L."/>
            <person name="Hauser L."/>
            <person name="Kyrpides N.C."/>
            <person name="Ivanova N.N."/>
            <person name="Pagani I."/>
            <person name="Huntmann M."/>
            <person name="Wei C.L."/>
            <person name="Davenport K.W."/>
            <person name="Daligault H."/>
            <person name="Chain P.S."/>
            <person name="Chen A."/>
            <person name="Mavromatis K."/>
            <person name="Markowitz V."/>
            <person name="Szeto E."/>
            <person name="Mikhailova N."/>
            <person name="Pati A."/>
            <person name="Wagner M."/>
            <person name="Woyke T."/>
            <person name="Ollivier B."/>
            <person name="Klenk H.P."/>
            <person name="Spring S."/>
            <person name="Loy A."/>
        </authorList>
    </citation>
    <scope>NUCLEOTIDE SEQUENCE [LARGE SCALE GENOMIC DNA]</scope>
    <source>
        <strain evidence="3">DSM 22704 / JCM 16185 / SJ4</strain>
    </source>
</reference>
<keyword evidence="2" id="KW-0808">Transferase</keyword>
<dbReference type="InterPro" id="IPR025714">
    <property type="entry name" value="Methyltranfer_dom"/>
</dbReference>
<keyword evidence="2" id="KW-0489">Methyltransferase</keyword>
<dbReference type="AlphaFoldDB" id="I4D6Y0"/>
<protein>
    <submittedName>
        <fullName evidence="2">Methylase involved in ubiquinone/menaquinone biosynthesis</fullName>
    </submittedName>
</protein>
<dbReference type="CDD" id="cd02440">
    <property type="entry name" value="AdoMet_MTases"/>
    <property type="match status" value="1"/>
</dbReference>
<name>I4D6Y0_DESAJ</name>
<dbReference type="KEGG" id="dai:Desaci_2621"/>